<proteinExistence type="predicted"/>
<accession>A0AAF5Q6X5</accession>
<reference evidence="2" key="2">
    <citation type="journal article" date="2016" name="Mol. Ecol.">
        <title>Population genomics of the filarial nematode parasite Wuchereria bancrofti from mosquitoes.</title>
        <authorList>
            <person name="Small S.T."/>
            <person name="Reimer L.J."/>
            <person name="Tisch D.J."/>
            <person name="King C.L."/>
            <person name="Christensen B.M."/>
            <person name="Siba P.M."/>
            <person name="Kazura J.W."/>
            <person name="Serre D."/>
            <person name="Zimmerman P.A."/>
        </authorList>
    </citation>
    <scope>NUCLEOTIDE SEQUENCE</scope>
    <source>
        <strain evidence="2">pt0022</strain>
    </source>
</reference>
<sequence length="129" mass="13785">MVTRPSSRPSFNGSSPKGGVADKEKDLISVPREDKLSKESKKQAMGNICNSDDPTKSVIESVVSHSASDNANTREDKLSKESKKQAMGNICNSDDPTKSVIESVVSHSASDNANSQKSSKLLKTDTKST</sequence>
<dbReference type="Proteomes" id="UP000093561">
    <property type="component" value="Unassembled WGS sequence"/>
</dbReference>
<dbReference type="WBParaSite" id="mrna-Wban_11111">
    <property type="protein sequence ID" value="mrna-Wban_11111"/>
    <property type="gene ID" value="Wban_11111"/>
</dbReference>
<feature type="compositionally biased region" description="Basic and acidic residues" evidence="1">
    <location>
        <begin position="20"/>
        <end position="42"/>
    </location>
</feature>
<reference evidence="3" key="3">
    <citation type="submission" date="2024-02" db="UniProtKB">
        <authorList>
            <consortium name="WormBaseParasite"/>
        </authorList>
    </citation>
    <scope>IDENTIFICATION</scope>
    <source>
        <strain evidence="3">pt0022</strain>
    </source>
</reference>
<evidence type="ECO:0000256" key="1">
    <source>
        <dbReference type="SAM" id="MobiDB-lite"/>
    </source>
</evidence>
<evidence type="ECO:0000313" key="2">
    <source>
        <dbReference type="Proteomes" id="UP000093561"/>
    </source>
</evidence>
<organism evidence="2 3">
    <name type="scientific">Wuchereria bancrofti</name>
    <dbReference type="NCBI Taxonomy" id="6293"/>
    <lineage>
        <taxon>Eukaryota</taxon>
        <taxon>Metazoa</taxon>
        <taxon>Ecdysozoa</taxon>
        <taxon>Nematoda</taxon>
        <taxon>Chromadorea</taxon>
        <taxon>Rhabditida</taxon>
        <taxon>Spirurina</taxon>
        <taxon>Spiruromorpha</taxon>
        <taxon>Filarioidea</taxon>
        <taxon>Onchocercidae</taxon>
        <taxon>Wuchereria</taxon>
    </lineage>
</organism>
<protein>
    <submittedName>
        <fullName evidence="3">Uncharacterized protein</fullName>
    </submittedName>
</protein>
<evidence type="ECO:0000313" key="3">
    <source>
        <dbReference type="WBParaSite" id="mrna-Wban_11111"/>
    </source>
</evidence>
<name>A0AAF5Q6X5_WUCBA</name>
<reference evidence="2" key="1">
    <citation type="submission" date="2015-03" db="EMBL/GenBank/DDBJ databases">
        <title>Wuchereria bancrofti Genome Sequencing Papua New Guinea Strain.</title>
        <authorList>
            <person name="Small S.T."/>
            <person name="Serre D."/>
            <person name="Zimmerman P.A."/>
        </authorList>
    </citation>
    <scope>NUCLEOTIDE SEQUENCE [LARGE SCALE GENOMIC DNA]</scope>
    <source>
        <strain evidence="2">pt0022</strain>
    </source>
</reference>
<feature type="compositionally biased region" description="Basic and acidic residues" evidence="1">
    <location>
        <begin position="72"/>
        <end position="84"/>
    </location>
</feature>
<feature type="compositionally biased region" description="Polar residues" evidence="1">
    <location>
        <begin position="105"/>
        <end position="114"/>
    </location>
</feature>
<dbReference type="AlphaFoldDB" id="A0AAF5Q6X5"/>
<feature type="region of interest" description="Disordered" evidence="1">
    <location>
        <begin position="1"/>
        <end position="129"/>
    </location>
</feature>
<feature type="compositionally biased region" description="Polar residues" evidence="1">
    <location>
        <begin position="1"/>
        <end position="15"/>
    </location>
</feature>